<dbReference type="PANTHER" id="PTHR34145">
    <property type="entry name" value="OS02G0105600 PROTEIN"/>
    <property type="match status" value="1"/>
</dbReference>
<dbReference type="Gramene" id="LPERR05G00300.2">
    <property type="protein sequence ID" value="LPERR05G00300.2"/>
    <property type="gene ID" value="LPERR05G00300"/>
</dbReference>
<reference evidence="2 3" key="1">
    <citation type="submission" date="2012-08" db="EMBL/GenBank/DDBJ databases">
        <title>Oryza genome evolution.</title>
        <authorList>
            <person name="Wing R.A."/>
        </authorList>
    </citation>
    <scope>NUCLEOTIDE SEQUENCE</scope>
</reference>
<protein>
    <recommendedName>
        <fullName evidence="1">At1g61320/AtMIF1 LRR domain-containing protein</fullName>
    </recommendedName>
</protein>
<accession>A0A0D9WBS7</accession>
<proteinExistence type="predicted"/>
<reference evidence="2" key="3">
    <citation type="submission" date="2015-04" db="UniProtKB">
        <authorList>
            <consortium name="EnsemblPlants"/>
        </authorList>
    </citation>
    <scope>IDENTIFICATION</scope>
</reference>
<dbReference type="EnsemblPlants" id="LPERR05G00300.2">
    <property type="protein sequence ID" value="LPERR05G00300.2"/>
    <property type="gene ID" value="LPERR05G00300"/>
</dbReference>
<evidence type="ECO:0000313" key="3">
    <source>
        <dbReference type="Proteomes" id="UP000032180"/>
    </source>
</evidence>
<feature type="domain" description="At1g61320/AtMIF1 LRR" evidence="1">
    <location>
        <begin position="113"/>
        <end position="446"/>
    </location>
</feature>
<evidence type="ECO:0000313" key="2">
    <source>
        <dbReference type="EnsemblPlants" id="LPERR05G00300.2"/>
    </source>
</evidence>
<sequence>MEDGIRFVYKRRLALRPHAKVVDNTKQISSQSVDFQSLPEGLNAHVLYQNIVSRIMSLLTLKQAVQMSMVSTIFKRAWIFHPNLYFSTKTMCGSSERKGILSSNWFIDTVNSILRKHSGLGVSKLVVKFELRKEHAHDIDGWVSFAIASKARAVILDFSPYIGLYENNYSFPCHLFNDRNGSHLKVLRLDTVTLGPTPDFCGFASLKILTLEHVLVLDNFQHFLPKCPALEWLKIRICPQLHNLIVSAPLTRLKYLCVQHCAISKIELHAPNLTTFRYSGGFKVIITLHESLKLKTATIGSPFENNLGYLFTGIPNGLPHVQRLHINVIAIATQIPGFTQPPLKFNNLRHLSMTIAFGADERSGKNAVLQLAYLLEAAPFLMDCVDLTDDPPATDVITDRPHYNLKTACITGFNGNGGQVALVGFILRNAVKLEKMAIDPKGRIIKNEIIGESKGRRIIKSKIVPKDNNGVLVIL</sequence>
<name>A0A0D9WBS7_9ORYZ</name>
<organism evidence="2 3">
    <name type="scientific">Leersia perrieri</name>
    <dbReference type="NCBI Taxonomy" id="77586"/>
    <lineage>
        <taxon>Eukaryota</taxon>
        <taxon>Viridiplantae</taxon>
        <taxon>Streptophyta</taxon>
        <taxon>Embryophyta</taxon>
        <taxon>Tracheophyta</taxon>
        <taxon>Spermatophyta</taxon>
        <taxon>Magnoliopsida</taxon>
        <taxon>Liliopsida</taxon>
        <taxon>Poales</taxon>
        <taxon>Poaceae</taxon>
        <taxon>BOP clade</taxon>
        <taxon>Oryzoideae</taxon>
        <taxon>Oryzeae</taxon>
        <taxon>Oryzinae</taxon>
        <taxon>Leersia</taxon>
    </lineage>
</organism>
<dbReference type="InterPro" id="IPR032675">
    <property type="entry name" value="LRR_dom_sf"/>
</dbReference>
<keyword evidence="3" id="KW-1185">Reference proteome</keyword>
<dbReference type="InterPro" id="IPR055357">
    <property type="entry name" value="LRR_At1g61320_AtMIF1"/>
</dbReference>
<dbReference type="InterPro" id="IPR053772">
    <property type="entry name" value="At1g61320/At1g61330-like"/>
</dbReference>
<dbReference type="PANTHER" id="PTHR34145:SF48">
    <property type="entry name" value="OS01G0553400 PROTEIN"/>
    <property type="match status" value="1"/>
</dbReference>
<dbReference type="AlphaFoldDB" id="A0A0D9WBS7"/>
<dbReference type="SUPFAM" id="SSF52047">
    <property type="entry name" value="RNI-like"/>
    <property type="match status" value="1"/>
</dbReference>
<reference evidence="3" key="2">
    <citation type="submission" date="2013-12" db="EMBL/GenBank/DDBJ databases">
        <authorList>
            <person name="Yu Y."/>
            <person name="Lee S."/>
            <person name="de Baynast K."/>
            <person name="Wissotski M."/>
            <person name="Liu L."/>
            <person name="Talag J."/>
            <person name="Goicoechea J."/>
            <person name="Angelova A."/>
            <person name="Jetty R."/>
            <person name="Kudrna D."/>
            <person name="Golser W."/>
            <person name="Rivera L."/>
            <person name="Zhang J."/>
            <person name="Wing R."/>
        </authorList>
    </citation>
    <scope>NUCLEOTIDE SEQUENCE</scope>
</reference>
<dbReference type="Gene3D" id="3.80.10.10">
    <property type="entry name" value="Ribonuclease Inhibitor"/>
    <property type="match status" value="1"/>
</dbReference>
<dbReference type="Proteomes" id="UP000032180">
    <property type="component" value="Chromosome 5"/>
</dbReference>
<evidence type="ECO:0000259" key="1">
    <source>
        <dbReference type="Pfam" id="PF23622"/>
    </source>
</evidence>
<dbReference type="Pfam" id="PF23622">
    <property type="entry name" value="LRR_At1g61320_AtMIF1"/>
    <property type="match status" value="1"/>
</dbReference>
<dbReference type="eggNOG" id="ENOG502RYMX">
    <property type="taxonomic scope" value="Eukaryota"/>
</dbReference>
<dbReference type="STRING" id="77586.A0A0D9WBS7"/>